<dbReference type="EMBL" id="KV009376">
    <property type="protein sequence ID" value="KZV29417.1"/>
    <property type="molecule type" value="Genomic_DNA"/>
</dbReference>
<dbReference type="Proteomes" id="UP000250235">
    <property type="component" value="Unassembled WGS sequence"/>
</dbReference>
<gene>
    <name evidence="1" type="ORF">F511_22108</name>
</gene>
<keyword evidence="2" id="KW-1185">Reference proteome</keyword>
<protein>
    <submittedName>
        <fullName evidence="1">Uncharacterized protein</fullName>
    </submittedName>
</protein>
<evidence type="ECO:0000313" key="1">
    <source>
        <dbReference type="EMBL" id="KZV29417.1"/>
    </source>
</evidence>
<organism evidence="1 2">
    <name type="scientific">Dorcoceras hygrometricum</name>
    <dbReference type="NCBI Taxonomy" id="472368"/>
    <lineage>
        <taxon>Eukaryota</taxon>
        <taxon>Viridiplantae</taxon>
        <taxon>Streptophyta</taxon>
        <taxon>Embryophyta</taxon>
        <taxon>Tracheophyta</taxon>
        <taxon>Spermatophyta</taxon>
        <taxon>Magnoliopsida</taxon>
        <taxon>eudicotyledons</taxon>
        <taxon>Gunneridae</taxon>
        <taxon>Pentapetalae</taxon>
        <taxon>asterids</taxon>
        <taxon>lamiids</taxon>
        <taxon>Lamiales</taxon>
        <taxon>Gesneriaceae</taxon>
        <taxon>Didymocarpoideae</taxon>
        <taxon>Trichosporeae</taxon>
        <taxon>Loxocarpinae</taxon>
        <taxon>Dorcoceras</taxon>
    </lineage>
</organism>
<sequence length="115" mass="13180">MIPPCNLLSAPNWYKNVELEEGFSTEVPSLKIDRPIFSDLENASCRIRYNLRTTSYLARPPTQEKRLALTKADHHKKLAPRTVEQITPADQITQAQHRVKCTVPPDFATYTRRSS</sequence>
<proteinExistence type="predicted"/>
<name>A0A2Z7B755_9LAMI</name>
<evidence type="ECO:0000313" key="2">
    <source>
        <dbReference type="Proteomes" id="UP000250235"/>
    </source>
</evidence>
<accession>A0A2Z7B755</accession>
<reference evidence="1 2" key="1">
    <citation type="journal article" date="2015" name="Proc. Natl. Acad. Sci. U.S.A.">
        <title>The resurrection genome of Boea hygrometrica: A blueprint for survival of dehydration.</title>
        <authorList>
            <person name="Xiao L."/>
            <person name="Yang G."/>
            <person name="Zhang L."/>
            <person name="Yang X."/>
            <person name="Zhao S."/>
            <person name="Ji Z."/>
            <person name="Zhou Q."/>
            <person name="Hu M."/>
            <person name="Wang Y."/>
            <person name="Chen M."/>
            <person name="Xu Y."/>
            <person name="Jin H."/>
            <person name="Xiao X."/>
            <person name="Hu G."/>
            <person name="Bao F."/>
            <person name="Hu Y."/>
            <person name="Wan P."/>
            <person name="Li L."/>
            <person name="Deng X."/>
            <person name="Kuang T."/>
            <person name="Xiang C."/>
            <person name="Zhu J.K."/>
            <person name="Oliver M.J."/>
            <person name="He Y."/>
        </authorList>
    </citation>
    <scope>NUCLEOTIDE SEQUENCE [LARGE SCALE GENOMIC DNA]</scope>
    <source>
        <strain evidence="2">cv. XS01</strain>
    </source>
</reference>
<dbReference type="AlphaFoldDB" id="A0A2Z7B755"/>